<evidence type="ECO:0000313" key="4">
    <source>
        <dbReference type="Proteomes" id="UP000651452"/>
    </source>
</evidence>
<organism evidence="3 4">
    <name type="scientific">Ascochyta lentis</name>
    <dbReference type="NCBI Taxonomy" id="205686"/>
    <lineage>
        <taxon>Eukaryota</taxon>
        <taxon>Fungi</taxon>
        <taxon>Dikarya</taxon>
        <taxon>Ascomycota</taxon>
        <taxon>Pezizomycotina</taxon>
        <taxon>Dothideomycetes</taxon>
        <taxon>Pleosporomycetidae</taxon>
        <taxon>Pleosporales</taxon>
        <taxon>Pleosporineae</taxon>
        <taxon>Didymellaceae</taxon>
        <taxon>Ascochyta</taxon>
    </lineage>
</organism>
<dbReference type="SUPFAM" id="SSF56112">
    <property type="entry name" value="Protein kinase-like (PK-like)"/>
    <property type="match status" value="1"/>
</dbReference>
<name>A0A8H7MHX4_9PLEO</name>
<dbReference type="Proteomes" id="UP000651452">
    <property type="component" value="Unassembled WGS sequence"/>
</dbReference>
<comment type="caution">
    <text evidence="3">The sequence shown here is derived from an EMBL/GenBank/DDBJ whole genome shotgun (WGS) entry which is preliminary data.</text>
</comment>
<protein>
    <recommendedName>
        <fullName evidence="2">Aminoglycoside phosphotransferase domain-containing protein</fullName>
    </recommendedName>
</protein>
<dbReference type="InterPro" id="IPR011009">
    <property type="entry name" value="Kinase-like_dom_sf"/>
</dbReference>
<dbReference type="PANTHER" id="PTHR21310:SF59">
    <property type="entry name" value="AMINOGLYCOSIDE PHOSPHOTRANSFERASE DOMAIN-CONTAINING PROTEIN"/>
    <property type="match status" value="1"/>
</dbReference>
<keyword evidence="4" id="KW-1185">Reference proteome</keyword>
<evidence type="ECO:0000313" key="3">
    <source>
        <dbReference type="EMBL" id="KAF9701346.1"/>
    </source>
</evidence>
<dbReference type="OrthoDB" id="5210591at2759"/>
<evidence type="ECO:0000259" key="2">
    <source>
        <dbReference type="Pfam" id="PF01636"/>
    </source>
</evidence>
<dbReference type="InterPro" id="IPR051678">
    <property type="entry name" value="AGP_Transferase"/>
</dbReference>
<dbReference type="EMBL" id="RZGK01000002">
    <property type="protein sequence ID" value="KAF9701346.1"/>
    <property type="molecule type" value="Genomic_DNA"/>
</dbReference>
<dbReference type="Pfam" id="PF01636">
    <property type="entry name" value="APH"/>
    <property type="match status" value="1"/>
</dbReference>
<dbReference type="InterPro" id="IPR002575">
    <property type="entry name" value="Aminoglycoside_PTrfase"/>
</dbReference>
<feature type="region of interest" description="Disordered" evidence="1">
    <location>
        <begin position="41"/>
        <end position="64"/>
    </location>
</feature>
<reference evidence="3" key="2">
    <citation type="submission" date="2020-09" db="EMBL/GenBank/DDBJ databases">
        <title>Reference genome assembly for Australian Ascochyta lentis isolate Al4.</title>
        <authorList>
            <person name="Lee R.C."/>
            <person name="Farfan-Caceres L.M."/>
            <person name="Debler J.W."/>
            <person name="Williams A.H."/>
            <person name="Henares B.M."/>
        </authorList>
    </citation>
    <scope>NUCLEOTIDE SEQUENCE</scope>
    <source>
        <strain evidence="3">Al4</strain>
    </source>
</reference>
<accession>A0A8H7MHX4</accession>
<feature type="compositionally biased region" description="Low complexity" evidence="1">
    <location>
        <begin position="50"/>
        <end position="64"/>
    </location>
</feature>
<dbReference type="AlphaFoldDB" id="A0A8H7MHX4"/>
<evidence type="ECO:0000256" key="1">
    <source>
        <dbReference type="SAM" id="MobiDB-lite"/>
    </source>
</evidence>
<proteinExistence type="predicted"/>
<feature type="domain" description="Aminoglycoside phosphotransferase" evidence="2">
    <location>
        <begin position="101"/>
        <end position="311"/>
    </location>
</feature>
<dbReference type="Gene3D" id="3.30.200.20">
    <property type="entry name" value="Phosphorylase Kinase, domain 1"/>
    <property type="match status" value="1"/>
</dbReference>
<gene>
    <name evidence="3" type="ORF">EKO04_000815</name>
</gene>
<dbReference type="PANTHER" id="PTHR21310">
    <property type="entry name" value="AMINOGLYCOSIDE PHOSPHOTRANSFERASE-RELATED-RELATED"/>
    <property type="match status" value="1"/>
</dbReference>
<reference evidence="3" key="1">
    <citation type="submission" date="2018-12" db="EMBL/GenBank/DDBJ databases">
        <authorList>
            <person name="Syme R.A."/>
            <person name="Farfan-Caceres L."/>
            <person name="Lichtenzveig J."/>
        </authorList>
    </citation>
    <scope>NUCLEOTIDE SEQUENCE</scope>
    <source>
        <strain evidence="3">Al4</strain>
    </source>
</reference>
<sequence>MLGPRQASRLTIFIAPPSALIMLLPPLDVATSSTYAMSRGTYVSHPPRPSSTVSSTSSSSSTSSRAYTASPDFLSIQKLIQAVFRSQRIIVEQVERLQSRLQQVYLTKLADGTLLVLKCPPAANIRILRHEKNTLETEVKTLEILHEYTQLPVPQIIKYDSHGGQFGSPFVITNHIPGRKLSELSKYLTTAERSAIDRSLGVYVRSLTSLSATQFGTTRRVFDHKGCREWRETFLALLEAALRDAEDMLVTIPYDNVRYYINKHSHVLDEVTEPRLVAVNVCNPENILVNEQTKHITGLVGFSSVIWGDALMSGGLANGSEAFFEGFGECPMPTGGVKTRMLMYTVYRTILKISAHHYRANASIDELEVRRELVRALNDLAQT</sequence>